<keyword evidence="3" id="KW-0539">Nucleus</keyword>
<sequence length="1074" mass="121755">MPNTATLKIHPPPLKNILLYILLFTFLPMSSTSFVEISVHPDLKTSTVALPHSISKTLKQHALSNADFPQVQPLEFEQHLAVFGDVVDLKAQSAIFNTVSYKLVADGYRLTLTPLILNNPLDLTFKSLSFVLPQKARPNCIAVTDAGAAVSINILTTENLLISLNLPLDSFLSQETLSPVTFYKWCQYSMPYSFDVRAPLFLRSIDPQTIIVALQDGGLLKMSRQNMEDKFLVVPFSDTSYFNQFKLPFFGSKRKDQTETVVLDNQRVAVAAVLDFAVLENKLITLSIDKTIRFWSLETGTMERQSSLNEFLPQELHPAHFNNPPTRLLGLVGRYLTVFVPIGETSLKLFSVEQDESLILLNEYVPPNVDTWVFHSMVLSKMELNLQVSLLWSLHGARHVLLGQIDDKLEVRWAHCAPPLANNLAQSITFFDEVSLLNAHCMQLLQVYDEHVVEKVLSILEKKYNLETSGLPLAEKLQHVITHGSDPQDYLNSLKKQWVKFDNACKELSRQLEPSVGMSLVDDMLVIIKTHGLSVIVPSSPFALISYNDSLSSADLQYSNVNVRDLRPLAKYVLSFVAKFPQEVVFKVVQRVCDGSEAAELQMNTIFQEELSSFVDEAMVTELLTALNASKDTMHLFEFLIKLSTLDNVGYVPIRKVSFGNLGGTLLVSSLKNNLLLQKQLILGLLLIVLTVDINPQMVNYYTELTKLYRCVELSLQVPSYLLLGHLEDIFEGGVLVRASNLNHLLTHIFGLLLQNTFIYSIVAKLVKDERFQDAHLVKYLPETGISNILKGLILLKTKQGKEAFELFTSKVDQIIQAAKTASAAEKKALQPVSDYTNLILVDSKTDYFYDLSTLFESKQFDQLALKLALKALATKTELKDISDDQAILLKVFQLALKLQEFKLAHDTILKMERKYRKHPIKQFVYKLFQMNQIPKILDYPFNEDADKVDDLIYSLGESSALNSDLKTSLKYYRICHTLRLKQGDYRAAVEALYRFNTIGMELMRQNKFNDIKLITDNYLTILNLLYTLEEDDRWIIKRPVQLVQTAGLQPAEEQKSELVYSSDLEKEYQSLMT</sequence>
<dbReference type="EMBL" id="JAEUBD010000146">
    <property type="protein sequence ID" value="KAH3676735.1"/>
    <property type="molecule type" value="Genomic_DNA"/>
</dbReference>
<dbReference type="Pfam" id="PF11715">
    <property type="entry name" value="Beta-prop_Nup120_160"/>
    <property type="match status" value="1"/>
</dbReference>
<dbReference type="InterPro" id="IPR059141">
    <property type="entry name" value="Beta-prop_Nup120_160"/>
</dbReference>
<dbReference type="InterPro" id="IPR056548">
    <property type="entry name" value="HEAT_Nup120"/>
</dbReference>
<dbReference type="PANTHER" id="PTHR21286:SF0">
    <property type="entry name" value="NUCLEAR PORE COMPLEX PROTEIN NUP160"/>
    <property type="match status" value="1"/>
</dbReference>
<dbReference type="InterPro" id="IPR021717">
    <property type="entry name" value="Nucleoporin_Nup160"/>
</dbReference>
<gene>
    <name evidence="8" type="ORF">OGATHE_001225</name>
</gene>
<evidence type="ECO:0000313" key="8">
    <source>
        <dbReference type="EMBL" id="KAH3676735.1"/>
    </source>
</evidence>
<reference evidence="8" key="1">
    <citation type="journal article" date="2021" name="Open Biol.">
        <title>Shared evolutionary footprints suggest mitochondrial oxidative damage underlies multiple complex I losses in fungi.</title>
        <authorList>
            <person name="Schikora-Tamarit M.A."/>
            <person name="Marcet-Houben M."/>
            <person name="Nosek J."/>
            <person name="Gabaldon T."/>
        </authorList>
    </citation>
    <scope>NUCLEOTIDE SEQUENCE</scope>
    <source>
        <strain evidence="8">NCAIM Y.01608</strain>
    </source>
</reference>
<name>A0A9P8PS97_9ASCO</name>
<dbReference type="PANTHER" id="PTHR21286">
    <property type="entry name" value="NUCLEAR PORE COMPLEX PROTEIN NUP160"/>
    <property type="match status" value="1"/>
</dbReference>
<protein>
    <submittedName>
        <fullName evidence="8">Uncharacterized protein</fullName>
    </submittedName>
</protein>
<evidence type="ECO:0000256" key="3">
    <source>
        <dbReference type="ARBA" id="ARBA00023242"/>
    </source>
</evidence>
<dbReference type="Pfam" id="PF23300">
    <property type="entry name" value="HEAT_Nup120"/>
    <property type="match status" value="1"/>
</dbReference>
<dbReference type="GO" id="GO:0005643">
    <property type="term" value="C:nuclear pore"/>
    <property type="evidence" value="ECO:0007669"/>
    <property type="project" value="UniProtKB-ARBA"/>
</dbReference>
<evidence type="ECO:0000259" key="6">
    <source>
        <dbReference type="Pfam" id="PF22114"/>
    </source>
</evidence>
<feature type="domain" description="Nucleoporin nup120-like HEAT repeat" evidence="7">
    <location>
        <begin position="764"/>
        <end position="929"/>
    </location>
</feature>
<evidence type="ECO:0000313" key="9">
    <source>
        <dbReference type="Proteomes" id="UP000788993"/>
    </source>
</evidence>
<dbReference type="Proteomes" id="UP000788993">
    <property type="component" value="Unassembled WGS sequence"/>
</dbReference>
<keyword evidence="4" id="KW-0732">Signal</keyword>
<evidence type="ECO:0000256" key="4">
    <source>
        <dbReference type="SAM" id="SignalP"/>
    </source>
</evidence>
<organism evidence="8 9">
    <name type="scientific">Ogataea polymorpha</name>
    <dbReference type="NCBI Taxonomy" id="460523"/>
    <lineage>
        <taxon>Eukaryota</taxon>
        <taxon>Fungi</taxon>
        <taxon>Dikarya</taxon>
        <taxon>Ascomycota</taxon>
        <taxon>Saccharomycotina</taxon>
        <taxon>Pichiomycetes</taxon>
        <taxon>Pichiales</taxon>
        <taxon>Pichiaceae</taxon>
        <taxon>Ogataea</taxon>
    </lineage>
</organism>
<feature type="signal peptide" evidence="4">
    <location>
        <begin position="1"/>
        <end position="32"/>
    </location>
</feature>
<dbReference type="InterPro" id="IPR055090">
    <property type="entry name" value="NUP120_helical_saccharomycetes"/>
</dbReference>
<dbReference type="GO" id="GO:0017056">
    <property type="term" value="F:structural constituent of nuclear pore"/>
    <property type="evidence" value="ECO:0007669"/>
    <property type="project" value="TreeGrafter"/>
</dbReference>
<comment type="subcellular location">
    <subcellularLocation>
        <location evidence="1">Nucleus</location>
    </subcellularLocation>
</comment>
<keyword evidence="9" id="KW-1185">Reference proteome</keyword>
<feature type="domain" description="Nucleoporin Nup120/160 beta-propeller" evidence="5">
    <location>
        <begin position="99"/>
        <end position="541"/>
    </location>
</feature>
<comment type="caution">
    <text evidence="8">The sequence shown here is derived from an EMBL/GenBank/DDBJ whole genome shotgun (WGS) entry which is preliminary data.</text>
</comment>
<accession>A0A9P8PS97</accession>
<feature type="chain" id="PRO_5040171750" evidence="4">
    <location>
        <begin position="33"/>
        <end position="1074"/>
    </location>
</feature>
<evidence type="ECO:0000256" key="1">
    <source>
        <dbReference type="ARBA" id="ARBA00004123"/>
    </source>
</evidence>
<evidence type="ECO:0000259" key="5">
    <source>
        <dbReference type="Pfam" id="PF11715"/>
    </source>
</evidence>
<proteinExistence type="predicted"/>
<feature type="domain" description="Nucleoporin NUP120 helical" evidence="6">
    <location>
        <begin position="576"/>
        <end position="700"/>
    </location>
</feature>
<keyword evidence="2" id="KW-0813">Transport</keyword>
<dbReference type="Pfam" id="PF22114">
    <property type="entry name" value="NUP120_helical_2"/>
    <property type="match status" value="1"/>
</dbReference>
<reference evidence="8" key="2">
    <citation type="submission" date="2021-01" db="EMBL/GenBank/DDBJ databases">
        <authorList>
            <person name="Schikora-Tamarit M.A."/>
        </authorList>
    </citation>
    <scope>NUCLEOTIDE SEQUENCE</scope>
    <source>
        <strain evidence="8">NCAIM Y.01608</strain>
    </source>
</reference>
<evidence type="ECO:0000259" key="7">
    <source>
        <dbReference type="Pfam" id="PF23300"/>
    </source>
</evidence>
<dbReference type="AlphaFoldDB" id="A0A9P8PS97"/>
<evidence type="ECO:0000256" key="2">
    <source>
        <dbReference type="ARBA" id="ARBA00022448"/>
    </source>
</evidence>